<gene>
    <name evidence="2" type="ORF">BGZ96_010795</name>
</gene>
<evidence type="ECO:0000313" key="2">
    <source>
        <dbReference type="EMBL" id="KAG0284875.1"/>
    </source>
</evidence>
<dbReference type="Proteomes" id="UP001194696">
    <property type="component" value="Unassembled WGS sequence"/>
</dbReference>
<proteinExistence type="predicted"/>
<comment type="caution">
    <text evidence="2">The sequence shown here is derived from an EMBL/GenBank/DDBJ whole genome shotgun (WGS) entry which is preliminary data.</text>
</comment>
<name>A0ABQ7JTK7_9FUNG</name>
<organism evidence="2 3">
    <name type="scientific">Linnemannia gamsii</name>
    <dbReference type="NCBI Taxonomy" id="64522"/>
    <lineage>
        <taxon>Eukaryota</taxon>
        <taxon>Fungi</taxon>
        <taxon>Fungi incertae sedis</taxon>
        <taxon>Mucoromycota</taxon>
        <taxon>Mortierellomycotina</taxon>
        <taxon>Mortierellomycetes</taxon>
        <taxon>Mortierellales</taxon>
        <taxon>Mortierellaceae</taxon>
        <taxon>Linnemannia</taxon>
    </lineage>
</organism>
<evidence type="ECO:0000256" key="1">
    <source>
        <dbReference type="SAM" id="MobiDB-lite"/>
    </source>
</evidence>
<feature type="compositionally biased region" description="Low complexity" evidence="1">
    <location>
        <begin position="20"/>
        <end position="31"/>
    </location>
</feature>
<sequence length="163" mass="16752">MTPMQELNRTSFAVLPTLQPSSPSARASSSPLFQQIAYGSESTVATSASSSSSDAGDNKGLLSSGDEKKSSSSSDGGDYVRAEMGHHRPINTSSDSDSDESSDGGGGVGGGGVNLKDEQSPIAEVAAVVSNTDDPSLPCLTFRFFRDAPMVVSGLVIQLLSYP</sequence>
<evidence type="ECO:0000313" key="3">
    <source>
        <dbReference type="Proteomes" id="UP001194696"/>
    </source>
</evidence>
<feature type="compositionally biased region" description="Polar residues" evidence="1">
    <location>
        <begin position="1"/>
        <end position="11"/>
    </location>
</feature>
<feature type="compositionally biased region" description="Low complexity" evidence="1">
    <location>
        <begin position="40"/>
        <end position="64"/>
    </location>
</feature>
<protein>
    <recommendedName>
        <fullName evidence="4">Serpin domain-containing protein</fullName>
    </recommendedName>
</protein>
<dbReference type="EMBL" id="JAAAIM010000721">
    <property type="protein sequence ID" value="KAG0284875.1"/>
    <property type="molecule type" value="Genomic_DNA"/>
</dbReference>
<reference evidence="2 3" key="1">
    <citation type="journal article" date="2020" name="Fungal Divers.">
        <title>Resolving the Mortierellaceae phylogeny through synthesis of multi-gene phylogenetics and phylogenomics.</title>
        <authorList>
            <person name="Vandepol N."/>
            <person name="Liber J."/>
            <person name="Desiro A."/>
            <person name="Na H."/>
            <person name="Kennedy M."/>
            <person name="Barry K."/>
            <person name="Grigoriev I.V."/>
            <person name="Miller A.N."/>
            <person name="O'Donnell K."/>
            <person name="Stajich J.E."/>
            <person name="Bonito G."/>
        </authorList>
    </citation>
    <scope>NUCLEOTIDE SEQUENCE [LARGE SCALE GENOMIC DNA]</scope>
    <source>
        <strain evidence="2 3">AD045</strain>
    </source>
</reference>
<feature type="compositionally biased region" description="Gly residues" evidence="1">
    <location>
        <begin position="103"/>
        <end position="113"/>
    </location>
</feature>
<evidence type="ECO:0008006" key="4">
    <source>
        <dbReference type="Google" id="ProtNLM"/>
    </source>
</evidence>
<feature type="region of interest" description="Disordered" evidence="1">
    <location>
        <begin position="1"/>
        <end position="119"/>
    </location>
</feature>
<accession>A0ABQ7JTK7</accession>
<keyword evidence="3" id="KW-1185">Reference proteome</keyword>